<keyword evidence="5 9" id="KW-1133">Transmembrane helix</keyword>
<keyword evidence="6 7" id="KW-0472">Membrane</keyword>
<dbReference type="GO" id="GO:0005886">
    <property type="term" value="C:plasma membrane"/>
    <property type="evidence" value="ECO:0007669"/>
    <property type="project" value="UniProtKB-SubCell"/>
</dbReference>
<keyword evidence="4 9" id="KW-0812">Transmembrane</keyword>
<dbReference type="Proteomes" id="UP001157160">
    <property type="component" value="Unassembled WGS sequence"/>
</dbReference>
<comment type="similarity">
    <text evidence="2">Belongs to the MotB family.</text>
</comment>
<dbReference type="SUPFAM" id="SSF103088">
    <property type="entry name" value="OmpA-like"/>
    <property type="match status" value="1"/>
</dbReference>
<proteinExistence type="inferred from homology"/>
<dbReference type="PANTHER" id="PTHR30329">
    <property type="entry name" value="STATOR ELEMENT OF FLAGELLAR MOTOR COMPLEX"/>
    <property type="match status" value="1"/>
</dbReference>
<sequence>MSRRRGRKGGDHGDGHDGPDERWAVSYSDMVTVLMCLFIVLYAISTVDEEKYIQLKNSLATGFGQTETSFADTATGTVVPEDLVSEDTEDPTPFDLALQEVEDFTELRERISSTLVAQGLDDTVSFELDDRGLTVRLVGTQTFFDANSNRLTPAAESVLSGIGRELAAATWEVAVEGHADYRASSAPYATNWELSAARATEVVRYLVERAGLPSSRAGAIGYGDARPIMDGDSADALAANRRTDIVVFSDQPEDVRALFGAAQEYLNQQGSGAEPAPEPVETHAEEESH</sequence>
<dbReference type="InterPro" id="IPR050330">
    <property type="entry name" value="Bact_OuterMem_StrucFunc"/>
</dbReference>
<dbReference type="Pfam" id="PF00691">
    <property type="entry name" value="OmpA"/>
    <property type="match status" value="1"/>
</dbReference>
<feature type="compositionally biased region" description="Basic and acidic residues" evidence="8">
    <location>
        <begin position="280"/>
        <end position="289"/>
    </location>
</feature>
<dbReference type="InterPro" id="IPR006665">
    <property type="entry name" value="OmpA-like"/>
</dbReference>
<dbReference type="Gene3D" id="3.30.1330.60">
    <property type="entry name" value="OmpA-like domain"/>
    <property type="match status" value="1"/>
</dbReference>
<dbReference type="InterPro" id="IPR025713">
    <property type="entry name" value="MotB-like_N_dom"/>
</dbReference>
<evidence type="ECO:0000256" key="3">
    <source>
        <dbReference type="ARBA" id="ARBA00022475"/>
    </source>
</evidence>
<dbReference type="InterPro" id="IPR036737">
    <property type="entry name" value="OmpA-like_sf"/>
</dbReference>
<dbReference type="RefSeq" id="WP_284230755.1">
    <property type="nucleotide sequence ID" value="NZ_BSUL01000001.1"/>
</dbReference>
<evidence type="ECO:0000313" key="12">
    <source>
        <dbReference type="Proteomes" id="UP001157160"/>
    </source>
</evidence>
<gene>
    <name evidence="11" type="ORF">GCM10025874_10860</name>
</gene>
<accession>A0AA37UEU6</accession>
<dbReference type="PANTHER" id="PTHR30329:SF21">
    <property type="entry name" value="LIPOPROTEIN YIAD-RELATED"/>
    <property type="match status" value="1"/>
</dbReference>
<evidence type="ECO:0000256" key="9">
    <source>
        <dbReference type="SAM" id="Phobius"/>
    </source>
</evidence>
<evidence type="ECO:0000256" key="4">
    <source>
        <dbReference type="ARBA" id="ARBA00022692"/>
    </source>
</evidence>
<evidence type="ECO:0000313" key="11">
    <source>
        <dbReference type="EMBL" id="GMA27833.1"/>
    </source>
</evidence>
<dbReference type="AlphaFoldDB" id="A0AA37UEU6"/>
<feature type="region of interest" description="Disordered" evidence="8">
    <location>
        <begin position="266"/>
        <end position="289"/>
    </location>
</feature>
<comment type="caution">
    <text evidence="11">The sequence shown here is derived from an EMBL/GenBank/DDBJ whole genome shotgun (WGS) entry which is preliminary data.</text>
</comment>
<dbReference type="CDD" id="cd07185">
    <property type="entry name" value="OmpA_C-like"/>
    <property type="match status" value="1"/>
</dbReference>
<dbReference type="EMBL" id="BSUL01000001">
    <property type="protein sequence ID" value="GMA27833.1"/>
    <property type="molecule type" value="Genomic_DNA"/>
</dbReference>
<evidence type="ECO:0000256" key="6">
    <source>
        <dbReference type="ARBA" id="ARBA00023136"/>
    </source>
</evidence>
<feature type="compositionally biased region" description="Basic and acidic residues" evidence="8">
    <location>
        <begin position="8"/>
        <end position="21"/>
    </location>
</feature>
<dbReference type="Pfam" id="PF13677">
    <property type="entry name" value="MotB_plug"/>
    <property type="match status" value="1"/>
</dbReference>
<feature type="transmembrane region" description="Helical" evidence="9">
    <location>
        <begin position="24"/>
        <end position="44"/>
    </location>
</feature>
<evidence type="ECO:0000256" key="1">
    <source>
        <dbReference type="ARBA" id="ARBA00004162"/>
    </source>
</evidence>
<feature type="region of interest" description="Disordered" evidence="8">
    <location>
        <begin position="1"/>
        <end position="21"/>
    </location>
</feature>
<keyword evidence="12" id="KW-1185">Reference proteome</keyword>
<evidence type="ECO:0000259" key="10">
    <source>
        <dbReference type="PROSITE" id="PS51123"/>
    </source>
</evidence>
<protein>
    <submittedName>
        <fullName evidence="11">Chemotaxis protein MotB</fullName>
    </submittedName>
</protein>
<evidence type="ECO:0000256" key="2">
    <source>
        <dbReference type="ARBA" id="ARBA00008914"/>
    </source>
</evidence>
<keyword evidence="3" id="KW-1003">Cell membrane</keyword>
<comment type="subcellular location">
    <subcellularLocation>
        <location evidence="1">Cell membrane</location>
        <topology evidence="1">Single-pass membrane protein</topology>
    </subcellularLocation>
</comment>
<evidence type="ECO:0000256" key="8">
    <source>
        <dbReference type="SAM" id="MobiDB-lite"/>
    </source>
</evidence>
<reference evidence="11 12" key="1">
    <citation type="journal article" date="2014" name="Int. J. Syst. Evol. Microbiol.">
        <title>Complete genome sequence of Corynebacterium casei LMG S-19264T (=DSM 44701T), isolated from a smear-ripened cheese.</title>
        <authorList>
            <consortium name="US DOE Joint Genome Institute (JGI-PGF)"/>
            <person name="Walter F."/>
            <person name="Albersmeier A."/>
            <person name="Kalinowski J."/>
            <person name="Ruckert C."/>
        </authorList>
    </citation>
    <scope>NUCLEOTIDE SEQUENCE [LARGE SCALE GENOMIC DNA]</scope>
    <source>
        <strain evidence="11 12">NBRC 112289</strain>
    </source>
</reference>
<organism evidence="11 12">
    <name type="scientific">Arenivirga flava</name>
    <dbReference type="NCBI Taxonomy" id="1930060"/>
    <lineage>
        <taxon>Bacteria</taxon>
        <taxon>Bacillati</taxon>
        <taxon>Actinomycetota</taxon>
        <taxon>Actinomycetes</taxon>
        <taxon>Micrococcales</taxon>
        <taxon>Microbacteriaceae</taxon>
        <taxon>Arenivirga</taxon>
    </lineage>
</organism>
<evidence type="ECO:0000256" key="5">
    <source>
        <dbReference type="ARBA" id="ARBA00022989"/>
    </source>
</evidence>
<evidence type="ECO:0000256" key="7">
    <source>
        <dbReference type="PROSITE-ProRule" id="PRU00473"/>
    </source>
</evidence>
<dbReference type="PROSITE" id="PS51123">
    <property type="entry name" value="OMPA_2"/>
    <property type="match status" value="1"/>
</dbReference>
<name>A0AA37UEU6_9MICO</name>
<feature type="domain" description="OmpA-like" evidence="10">
    <location>
        <begin position="131"/>
        <end position="251"/>
    </location>
</feature>